<accession>A0A972JYV1</accession>
<dbReference type="InterPro" id="IPR005467">
    <property type="entry name" value="His_kinase_dom"/>
</dbReference>
<dbReference type="Gene3D" id="3.30.565.10">
    <property type="entry name" value="Histidine kinase-like ATPase, C-terminal domain"/>
    <property type="match status" value="1"/>
</dbReference>
<keyword evidence="19" id="KW-1185">Reference proteome</keyword>
<dbReference type="SMART" id="SM00304">
    <property type="entry name" value="HAMP"/>
    <property type="match status" value="1"/>
</dbReference>
<evidence type="ECO:0000256" key="2">
    <source>
        <dbReference type="ARBA" id="ARBA00004651"/>
    </source>
</evidence>
<dbReference type="AlphaFoldDB" id="A0A972JYV1"/>
<gene>
    <name evidence="18" type="ORF">GC093_02370</name>
</gene>
<comment type="caution">
    <text evidence="18">The sequence shown here is derived from an EMBL/GenBank/DDBJ whole genome shotgun (WGS) entry which is preliminary data.</text>
</comment>
<dbReference type="Pfam" id="PF00512">
    <property type="entry name" value="HisKA"/>
    <property type="match status" value="1"/>
</dbReference>
<feature type="region of interest" description="Disordered" evidence="14">
    <location>
        <begin position="459"/>
        <end position="481"/>
    </location>
</feature>
<dbReference type="InterPro" id="IPR003661">
    <property type="entry name" value="HisK_dim/P_dom"/>
</dbReference>
<dbReference type="InterPro" id="IPR036097">
    <property type="entry name" value="HisK_dim/P_sf"/>
</dbReference>
<comment type="catalytic activity">
    <reaction evidence="1">
        <text>ATP + protein L-histidine = ADP + protein N-phospho-L-histidine.</text>
        <dbReference type="EC" id="2.7.13.3"/>
    </reaction>
</comment>
<dbReference type="CDD" id="cd00082">
    <property type="entry name" value="HisKA"/>
    <property type="match status" value="1"/>
</dbReference>
<evidence type="ECO:0000256" key="9">
    <source>
        <dbReference type="ARBA" id="ARBA00022777"/>
    </source>
</evidence>
<evidence type="ECO:0000256" key="11">
    <source>
        <dbReference type="ARBA" id="ARBA00022989"/>
    </source>
</evidence>
<keyword evidence="10" id="KW-0067">ATP-binding</keyword>
<dbReference type="PANTHER" id="PTHR45528:SF1">
    <property type="entry name" value="SENSOR HISTIDINE KINASE CPXA"/>
    <property type="match status" value="1"/>
</dbReference>
<keyword evidence="13 15" id="KW-0472">Membrane</keyword>
<keyword evidence="12" id="KW-0902">Two-component regulatory system</keyword>
<sequence length="554" mass="62371">MKNVPLALKIWLVITAITLCLFTLLAFLLPWTLKGFFTEQIYDILLDSQRTVPSENAMKAVSITAARPVEAVGRVNVIPKESLQNDQQVQQKTTMRSAIRVDPIAGLTTEASSVIQNAEPTEERQDGLQAESTAVPSRMMRVIQTAGQPFSITLRPPAGPGIQHMVMLNGGLVSNTETTVPVPFVEAIEQDAEMQMDTVQTYNRSIDDRTMFYVIRKEQLEGQSGFMVSYAWSNYRNDLVMTMFQRLILLMMVLIVVSWIPCLWLSRYLSRPLVLMEQQVGRIAKRDWHEPFVLNRKDEMGRLALAFEAMRERLVRQDKSQQFFLQNISHELKTPVMVIHSYAQSILDGIYPKGTIADSVETIKSEATRLEKRIHDLLYLNKLNYLSARERKLFTFDLSVVIGDCVERLRYRRPELDWEVELPVMEVEGDSEQWGVAIENVLDNQLRYAKSKISITLTPSKDGTAASQDTEQAGGSANKGIRLWNDGPPIGDALKASLFDQFQTGPDGQFGLGLAIAKQILEAHQAQIRVSNESEGAGFIVVPHFGKLENLGKP</sequence>
<dbReference type="InterPro" id="IPR003660">
    <property type="entry name" value="HAMP_dom"/>
</dbReference>
<keyword evidence="4" id="KW-1003">Cell membrane</keyword>
<protein>
    <recommendedName>
        <fullName evidence="3">histidine kinase</fullName>
        <ecNumber evidence="3">2.7.13.3</ecNumber>
    </recommendedName>
</protein>
<evidence type="ECO:0000256" key="4">
    <source>
        <dbReference type="ARBA" id="ARBA00022475"/>
    </source>
</evidence>
<dbReference type="SMART" id="SM00387">
    <property type="entry name" value="HATPase_c"/>
    <property type="match status" value="1"/>
</dbReference>
<dbReference type="GO" id="GO:0000155">
    <property type="term" value="F:phosphorelay sensor kinase activity"/>
    <property type="evidence" value="ECO:0007669"/>
    <property type="project" value="InterPro"/>
</dbReference>
<keyword evidence="9" id="KW-0418">Kinase</keyword>
<evidence type="ECO:0000256" key="6">
    <source>
        <dbReference type="ARBA" id="ARBA00022679"/>
    </source>
</evidence>
<dbReference type="Gene3D" id="1.10.287.130">
    <property type="match status" value="1"/>
</dbReference>
<keyword evidence="11 15" id="KW-1133">Transmembrane helix</keyword>
<dbReference type="SMART" id="SM00388">
    <property type="entry name" value="HisKA"/>
    <property type="match status" value="1"/>
</dbReference>
<dbReference type="Proteomes" id="UP000641588">
    <property type="component" value="Unassembled WGS sequence"/>
</dbReference>
<evidence type="ECO:0000259" key="16">
    <source>
        <dbReference type="PROSITE" id="PS50109"/>
    </source>
</evidence>
<organism evidence="18 19">
    <name type="scientific">Paenibacillus foliorum</name>
    <dbReference type="NCBI Taxonomy" id="2654974"/>
    <lineage>
        <taxon>Bacteria</taxon>
        <taxon>Bacillati</taxon>
        <taxon>Bacillota</taxon>
        <taxon>Bacilli</taxon>
        <taxon>Bacillales</taxon>
        <taxon>Paenibacillaceae</taxon>
        <taxon>Paenibacillus</taxon>
    </lineage>
</organism>
<dbReference type="Pfam" id="PF02518">
    <property type="entry name" value="HATPase_c"/>
    <property type="match status" value="1"/>
</dbReference>
<dbReference type="GO" id="GO:0005886">
    <property type="term" value="C:plasma membrane"/>
    <property type="evidence" value="ECO:0007669"/>
    <property type="project" value="UniProtKB-SubCell"/>
</dbReference>
<keyword evidence="7 15" id="KW-0812">Transmembrane</keyword>
<feature type="transmembrane region" description="Helical" evidence="15">
    <location>
        <begin position="6"/>
        <end position="29"/>
    </location>
</feature>
<dbReference type="SUPFAM" id="SSF158472">
    <property type="entry name" value="HAMP domain-like"/>
    <property type="match status" value="1"/>
</dbReference>
<evidence type="ECO:0000256" key="1">
    <source>
        <dbReference type="ARBA" id="ARBA00000085"/>
    </source>
</evidence>
<evidence type="ECO:0000256" key="5">
    <source>
        <dbReference type="ARBA" id="ARBA00022553"/>
    </source>
</evidence>
<feature type="compositionally biased region" description="Polar residues" evidence="14">
    <location>
        <begin position="459"/>
        <end position="475"/>
    </location>
</feature>
<proteinExistence type="predicted"/>
<dbReference type="Gene3D" id="6.10.340.10">
    <property type="match status" value="1"/>
</dbReference>
<dbReference type="EC" id="2.7.13.3" evidence="3"/>
<dbReference type="GO" id="GO:0005524">
    <property type="term" value="F:ATP binding"/>
    <property type="evidence" value="ECO:0007669"/>
    <property type="project" value="UniProtKB-KW"/>
</dbReference>
<dbReference type="PROSITE" id="PS50109">
    <property type="entry name" value="HIS_KIN"/>
    <property type="match status" value="1"/>
</dbReference>
<evidence type="ECO:0000256" key="13">
    <source>
        <dbReference type="ARBA" id="ARBA00023136"/>
    </source>
</evidence>
<feature type="domain" description="HAMP" evidence="17">
    <location>
        <begin position="267"/>
        <end position="319"/>
    </location>
</feature>
<dbReference type="PROSITE" id="PS50885">
    <property type="entry name" value="HAMP"/>
    <property type="match status" value="1"/>
</dbReference>
<evidence type="ECO:0000313" key="19">
    <source>
        <dbReference type="Proteomes" id="UP000641588"/>
    </source>
</evidence>
<dbReference type="RefSeq" id="WP_171650255.1">
    <property type="nucleotide sequence ID" value="NZ_WHOD01000009.1"/>
</dbReference>
<dbReference type="PANTHER" id="PTHR45528">
    <property type="entry name" value="SENSOR HISTIDINE KINASE CPXA"/>
    <property type="match status" value="1"/>
</dbReference>
<dbReference type="InterPro" id="IPR036890">
    <property type="entry name" value="HATPase_C_sf"/>
</dbReference>
<evidence type="ECO:0000256" key="12">
    <source>
        <dbReference type="ARBA" id="ARBA00023012"/>
    </source>
</evidence>
<feature type="domain" description="Histidine kinase" evidence="16">
    <location>
        <begin position="327"/>
        <end position="541"/>
    </location>
</feature>
<evidence type="ECO:0000256" key="15">
    <source>
        <dbReference type="SAM" id="Phobius"/>
    </source>
</evidence>
<evidence type="ECO:0000256" key="7">
    <source>
        <dbReference type="ARBA" id="ARBA00022692"/>
    </source>
</evidence>
<evidence type="ECO:0000256" key="10">
    <source>
        <dbReference type="ARBA" id="ARBA00022840"/>
    </source>
</evidence>
<dbReference type="SUPFAM" id="SSF47384">
    <property type="entry name" value="Homodimeric domain of signal transducing histidine kinase"/>
    <property type="match status" value="1"/>
</dbReference>
<dbReference type="InterPro" id="IPR003594">
    <property type="entry name" value="HATPase_dom"/>
</dbReference>
<evidence type="ECO:0000259" key="17">
    <source>
        <dbReference type="PROSITE" id="PS50885"/>
    </source>
</evidence>
<dbReference type="EMBL" id="WHOD01000009">
    <property type="protein sequence ID" value="NOU92080.1"/>
    <property type="molecule type" value="Genomic_DNA"/>
</dbReference>
<keyword evidence="8" id="KW-0547">Nucleotide-binding</keyword>
<evidence type="ECO:0000256" key="3">
    <source>
        <dbReference type="ARBA" id="ARBA00012438"/>
    </source>
</evidence>
<dbReference type="CDD" id="cd06225">
    <property type="entry name" value="HAMP"/>
    <property type="match status" value="1"/>
</dbReference>
<name>A0A972JYV1_9BACL</name>
<comment type="subcellular location">
    <subcellularLocation>
        <location evidence="2">Cell membrane</location>
        <topology evidence="2">Multi-pass membrane protein</topology>
    </subcellularLocation>
</comment>
<dbReference type="Pfam" id="PF00672">
    <property type="entry name" value="HAMP"/>
    <property type="match status" value="1"/>
</dbReference>
<evidence type="ECO:0000313" key="18">
    <source>
        <dbReference type="EMBL" id="NOU92080.1"/>
    </source>
</evidence>
<feature type="transmembrane region" description="Helical" evidence="15">
    <location>
        <begin position="247"/>
        <end position="266"/>
    </location>
</feature>
<keyword evidence="6" id="KW-0808">Transferase</keyword>
<evidence type="ECO:0000256" key="8">
    <source>
        <dbReference type="ARBA" id="ARBA00022741"/>
    </source>
</evidence>
<evidence type="ECO:0000256" key="14">
    <source>
        <dbReference type="SAM" id="MobiDB-lite"/>
    </source>
</evidence>
<keyword evidence="5" id="KW-0597">Phosphoprotein</keyword>
<dbReference type="SUPFAM" id="SSF55874">
    <property type="entry name" value="ATPase domain of HSP90 chaperone/DNA topoisomerase II/histidine kinase"/>
    <property type="match status" value="1"/>
</dbReference>
<dbReference type="InterPro" id="IPR050398">
    <property type="entry name" value="HssS/ArlS-like"/>
</dbReference>
<reference evidence="18" key="1">
    <citation type="submission" date="2019-10" db="EMBL/GenBank/DDBJ databases">
        <title>Description of Paenibacillus glebae sp. nov.</title>
        <authorList>
            <person name="Carlier A."/>
            <person name="Qi S."/>
        </authorList>
    </citation>
    <scope>NUCLEOTIDE SEQUENCE</scope>
    <source>
        <strain evidence="18">LMG 31456</strain>
    </source>
</reference>